<dbReference type="EMBL" id="JBBHLI010000004">
    <property type="protein sequence ID" value="MEK9501233.1"/>
    <property type="molecule type" value="Genomic_DNA"/>
</dbReference>
<evidence type="ECO:0000313" key="3">
    <source>
        <dbReference type="Proteomes" id="UP001484239"/>
    </source>
</evidence>
<reference evidence="2 3" key="1">
    <citation type="submission" date="2024-02" db="EMBL/GenBank/DDBJ databases">
        <title>A novel Gemmatimonadota bacterium.</title>
        <authorList>
            <person name="Du Z.-J."/>
            <person name="Ye Y.-Q."/>
        </authorList>
    </citation>
    <scope>NUCLEOTIDE SEQUENCE [LARGE SCALE GENOMIC DNA]</scope>
    <source>
        <strain evidence="2 3">DH-20</strain>
    </source>
</reference>
<dbReference type="InterPro" id="IPR036390">
    <property type="entry name" value="WH_DNA-bd_sf"/>
</dbReference>
<dbReference type="Gene3D" id="1.10.10.10">
    <property type="entry name" value="Winged helix-like DNA-binding domain superfamily/Winged helix DNA-binding domain"/>
    <property type="match status" value="1"/>
</dbReference>
<dbReference type="InterPro" id="IPR001845">
    <property type="entry name" value="HTH_ArsR_DNA-bd_dom"/>
</dbReference>
<gene>
    <name evidence="2" type="ORF">WI372_09605</name>
</gene>
<dbReference type="SUPFAM" id="SSF46785">
    <property type="entry name" value="Winged helix' DNA-binding domain"/>
    <property type="match status" value="1"/>
</dbReference>
<accession>A0ABU9EAR3</accession>
<protein>
    <submittedName>
        <fullName evidence="2">ArsR family transcriptional regulator</fullName>
    </submittedName>
</protein>
<dbReference type="Proteomes" id="UP001484239">
    <property type="component" value="Unassembled WGS sequence"/>
</dbReference>
<dbReference type="InterPro" id="IPR036388">
    <property type="entry name" value="WH-like_DNA-bd_sf"/>
</dbReference>
<feature type="domain" description="HTH arsR-type" evidence="1">
    <location>
        <begin position="16"/>
        <end position="61"/>
    </location>
</feature>
<sequence>MRDQPRRAVQSRRIGKTQADILEWLKRHGPGVIPEIAESLALSVETIRSHLRSLRSNGLVQRLGSRSSGPGRPEIVYALTSEAEVLFPRGEVAMLRDLAAFLRDRGHDELMSEFFDEQIEARRANVRERIAGADPLDRLDAMVGVLNEEGFMAETSTDPEGRRTLRLCHCPYRTVVDATSAPCRSELRFIRDVLGERLVRTSYIPDGDPACSYRIEPDR</sequence>
<organism evidence="2 3">
    <name type="scientific">Gaopeijia maritima</name>
    <dbReference type="NCBI Taxonomy" id="3119007"/>
    <lineage>
        <taxon>Bacteria</taxon>
        <taxon>Pseudomonadati</taxon>
        <taxon>Gemmatimonadota</taxon>
        <taxon>Longimicrobiia</taxon>
        <taxon>Gaopeijiales</taxon>
        <taxon>Gaopeijiaceae</taxon>
        <taxon>Gaopeijia</taxon>
    </lineage>
</organism>
<evidence type="ECO:0000259" key="1">
    <source>
        <dbReference type="Pfam" id="PF01022"/>
    </source>
</evidence>
<proteinExistence type="predicted"/>
<evidence type="ECO:0000313" key="2">
    <source>
        <dbReference type="EMBL" id="MEK9501233.1"/>
    </source>
</evidence>
<dbReference type="Pfam" id="PF01022">
    <property type="entry name" value="HTH_5"/>
    <property type="match status" value="1"/>
</dbReference>
<comment type="caution">
    <text evidence="2">The sequence shown here is derived from an EMBL/GenBank/DDBJ whole genome shotgun (WGS) entry which is preliminary data.</text>
</comment>
<name>A0ABU9EAR3_9BACT</name>
<keyword evidence="3" id="KW-1185">Reference proteome</keyword>
<dbReference type="RefSeq" id="WP_405277397.1">
    <property type="nucleotide sequence ID" value="NZ_CP144380.1"/>
</dbReference>